<feature type="compositionally biased region" description="Polar residues" evidence="1">
    <location>
        <begin position="199"/>
        <end position="208"/>
    </location>
</feature>
<dbReference type="RefSeq" id="XP_056057901.1">
    <property type="nucleotide sequence ID" value="XM_056199453.1"/>
</dbReference>
<keyword evidence="3" id="KW-1185">Reference proteome</keyword>
<protein>
    <submittedName>
        <fullName evidence="2">Uncharacterized protein</fullName>
    </submittedName>
</protein>
<evidence type="ECO:0000313" key="3">
    <source>
        <dbReference type="Proteomes" id="UP001144673"/>
    </source>
</evidence>
<accession>A0A9W8UPX4</accession>
<sequence length="303" mass="34134">MGCDNAQNTITSCRSIIRAGKRRLMFCDALARTNNNTSQAKKSHDSNATIEETLDIENSRRTLGLFFLDVIPDSICEEGRCLRKEDFDASIKAIHSTNALDWLLASPIVDQLANLLLDYQHNLLWAPQRQHEQVSTPPSQPNWEASTDEGMEQHAASNIMSLLRAAQMTQPPEDSTDSTQWGQGTMPRGVSINERQFDNRQSLGTESQPVSNYRMNVNHLLWFHGATDVAGETNNHQMQPGSFTDTMNPMEAQSANIVGEMNNYRMQPGLFNLNTSCQHDPVSTETPNYHLNANEFIWYSSER</sequence>
<gene>
    <name evidence="2" type="ORF">LMH87_007554</name>
</gene>
<dbReference type="GeneID" id="80894713"/>
<comment type="caution">
    <text evidence="2">The sequence shown here is derived from an EMBL/GenBank/DDBJ whole genome shotgun (WGS) entry which is preliminary data.</text>
</comment>
<dbReference type="EMBL" id="JAJHUN010000002">
    <property type="protein sequence ID" value="KAJ4161517.1"/>
    <property type="molecule type" value="Genomic_DNA"/>
</dbReference>
<proteinExistence type="predicted"/>
<reference evidence="2" key="1">
    <citation type="journal article" date="2023" name="Access Microbiol">
        <title>De-novo genome assembly for Akanthomyces muscarius, a biocontrol agent of insect agricultural pests.</title>
        <authorList>
            <person name="Erdos Z."/>
            <person name="Studholme D.J."/>
            <person name="Raymond B."/>
            <person name="Sharma M."/>
        </authorList>
    </citation>
    <scope>NUCLEOTIDE SEQUENCE</scope>
    <source>
        <strain evidence="2">Ve6</strain>
    </source>
</reference>
<organism evidence="2 3">
    <name type="scientific">Akanthomyces muscarius</name>
    <name type="common">Entomopathogenic fungus</name>
    <name type="synonym">Lecanicillium muscarium</name>
    <dbReference type="NCBI Taxonomy" id="2231603"/>
    <lineage>
        <taxon>Eukaryota</taxon>
        <taxon>Fungi</taxon>
        <taxon>Dikarya</taxon>
        <taxon>Ascomycota</taxon>
        <taxon>Pezizomycotina</taxon>
        <taxon>Sordariomycetes</taxon>
        <taxon>Hypocreomycetidae</taxon>
        <taxon>Hypocreales</taxon>
        <taxon>Cordycipitaceae</taxon>
        <taxon>Akanthomyces</taxon>
    </lineage>
</organism>
<evidence type="ECO:0000256" key="1">
    <source>
        <dbReference type="SAM" id="MobiDB-lite"/>
    </source>
</evidence>
<feature type="region of interest" description="Disordered" evidence="1">
    <location>
        <begin position="167"/>
        <end position="208"/>
    </location>
</feature>
<dbReference type="AlphaFoldDB" id="A0A9W8UPX4"/>
<dbReference type="Proteomes" id="UP001144673">
    <property type="component" value="Unassembled WGS sequence"/>
</dbReference>
<feature type="compositionally biased region" description="Polar residues" evidence="1">
    <location>
        <begin position="167"/>
        <end position="183"/>
    </location>
</feature>
<evidence type="ECO:0000313" key="2">
    <source>
        <dbReference type="EMBL" id="KAJ4161517.1"/>
    </source>
</evidence>
<dbReference type="KEGG" id="amus:LMH87_007554"/>
<name>A0A9W8UPX4_AKAMU</name>